<dbReference type="GO" id="GO:1905515">
    <property type="term" value="P:non-motile cilium assembly"/>
    <property type="evidence" value="ECO:0007669"/>
    <property type="project" value="InterPro"/>
</dbReference>
<accession>A0A8C6DLA4</accession>
<feature type="region of interest" description="Disordered" evidence="2">
    <location>
        <begin position="1"/>
        <end position="43"/>
    </location>
</feature>
<evidence type="ECO:0000313" key="4">
    <source>
        <dbReference type="Proteomes" id="UP000694544"/>
    </source>
</evidence>
<dbReference type="PANTHER" id="PTHR44177">
    <property type="entry name" value="TETRATRICOPEPTIDE REPEAT PROTEIN 8"/>
    <property type="match status" value="1"/>
</dbReference>
<dbReference type="Pfam" id="PF13424">
    <property type="entry name" value="TPR_12"/>
    <property type="match status" value="1"/>
</dbReference>
<proteinExistence type="predicted"/>
<reference evidence="3" key="2">
    <citation type="submission" date="2025-09" db="UniProtKB">
        <authorList>
            <consortium name="Ensembl"/>
        </authorList>
    </citation>
    <scope>IDENTIFICATION</scope>
</reference>
<dbReference type="PANTHER" id="PTHR44177:SF1">
    <property type="entry name" value="TETRATRICOPEPTIDE REPEAT PROTEIN 8"/>
    <property type="match status" value="1"/>
</dbReference>
<protein>
    <submittedName>
        <fullName evidence="3">Tetratricopeptide repeat domain 8</fullName>
    </submittedName>
</protein>
<dbReference type="GO" id="GO:0036064">
    <property type="term" value="C:ciliary basal body"/>
    <property type="evidence" value="ECO:0007669"/>
    <property type="project" value="TreeGrafter"/>
</dbReference>
<reference evidence="3" key="1">
    <citation type="submission" date="2025-08" db="UniProtKB">
        <authorList>
            <consortium name="Ensembl"/>
        </authorList>
    </citation>
    <scope>IDENTIFICATION</scope>
</reference>
<dbReference type="GO" id="GO:0097730">
    <property type="term" value="C:non-motile cilium"/>
    <property type="evidence" value="ECO:0007669"/>
    <property type="project" value="TreeGrafter"/>
</dbReference>
<dbReference type="InterPro" id="IPR028796">
    <property type="entry name" value="BBS8"/>
</dbReference>
<keyword evidence="4" id="KW-1185">Reference proteome</keyword>
<evidence type="ECO:0000256" key="2">
    <source>
        <dbReference type="SAM" id="MobiDB-lite"/>
    </source>
</evidence>
<dbReference type="InterPro" id="IPR019734">
    <property type="entry name" value="TPR_rpt"/>
</dbReference>
<feature type="repeat" description="TPR" evidence="1">
    <location>
        <begin position="144"/>
        <end position="177"/>
    </location>
</feature>
<dbReference type="Ensembl" id="ENSMMST00000017626.1">
    <property type="protein sequence ID" value="ENSMMSP00000015945.1"/>
    <property type="gene ID" value="ENSMMSG00000011557.1"/>
</dbReference>
<dbReference type="Gene3D" id="1.25.40.10">
    <property type="entry name" value="Tetratricopeptide repeat domain"/>
    <property type="match status" value="1"/>
</dbReference>
<evidence type="ECO:0000256" key="1">
    <source>
        <dbReference type="PROSITE-ProRule" id="PRU00339"/>
    </source>
</evidence>
<dbReference type="CDD" id="cd21341">
    <property type="entry name" value="TTC8_N"/>
    <property type="match status" value="1"/>
</dbReference>
<dbReference type="Proteomes" id="UP000694544">
    <property type="component" value="Unplaced"/>
</dbReference>
<dbReference type="AlphaFoldDB" id="A0A8C6DLA4"/>
<dbReference type="InterPro" id="IPR011990">
    <property type="entry name" value="TPR-like_helical_dom_sf"/>
</dbReference>
<evidence type="ECO:0000313" key="3">
    <source>
        <dbReference type="Ensembl" id="ENSMMSP00000015945.1"/>
    </source>
</evidence>
<dbReference type="SUPFAM" id="SSF48452">
    <property type="entry name" value="TPR-like"/>
    <property type="match status" value="1"/>
</dbReference>
<dbReference type="FunFam" id="1.25.40.10:FF:000169">
    <property type="entry name" value="tetratricopeptide repeat protein 8 isoform X1"/>
    <property type="match status" value="1"/>
</dbReference>
<dbReference type="Pfam" id="PF13181">
    <property type="entry name" value="TPR_8"/>
    <property type="match status" value="1"/>
</dbReference>
<dbReference type="PROSITE" id="PS50005">
    <property type="entry name" value="TPR"/>
    <property type="match status" value="1"/>
</dbReference>
<gene>
    <name evidence="3" type="primary">TTC8</name>
</gene>
<keyword evidence="1" id="KW-0802">TPR repeat</keyword>
<dbReference type="GeneTree" id="ENSGT00940000156816"/>
<sequence>MISNLRRPVTQAGRPITGFLRPSTQSGRPGTMEQAIRTPRTAYTARPVTSSSGRFVRLGTASMLTSPDGPFINLSRLNLTKYAQKPKLAKALFEYIFHHENDVKTALDLAALSTEHSQYKDWWWKVQIGKCYYRRLLQMGVYNCQLFNNLGLCCFYAQQYDMTLTSFERALSLAENEEEVADVWYNLGHVAVGLGDTSLAHQCFRLAVVSDNHHAEAYNNLAVLEMRRGHVEQAKALLQTASSLAPCMYEPHFNFATISDKIGDLQRSYAAARKSEAAFPGHVDTQKLIKQLKQHFAML</sequence>
<dbReference type="SMART" id="SM00028">
    <property type="entry name" value="TPR"/>
    <property type="match status" value="4"/>
</dbReference>
<name>A0A8C6DLA4_MOSMO</name>
<dbReference type="GO" id="GO:0034464">
    <property type="term" value="C:BBSome"/>
    <property type="evidence" value="ECO:0007669"/>
    <property type="project" value="InterPro"/>
</dbReference>
<organism evidence="3 4">
    <name type="scientific">Moschus moschiferus</name>
    <name type="common">Siberian musk deer</name>
    <name type="synonym">Moschus sibiricus</name>
    <dbReference type="NCBI Taxonomy" id="68415"/>
    <lineage>
        <taxon>Eukaryota</taxon>
        <taxon>Metazoa</taxon>
        <taxon>Chordata</taxon>
        <taxon>Craniata</taxon>
        <taxon>Vertebrata</taxon>
        <taxon>Euteleostomi</taxon>
        <taxon>Mammalia</taxon>
        <taxon>Eutheria</taxon>
        <taxon>Laurasiatheria</taxon>
        <taxon>Artiodactyla</taxon>
        <taxon>Ruminantia</taxon>
        <taxon>Pecora</taxon>
        <taxon>Moschidae</taxon>
        <taxon>Moschus</taxon>
    </lineage>
</organism>